<accession>A0A2P7MZ89</accession>
<reference evidence="1 2" key="1">
    <citation type="journal article" date="2018" name="Environ. Microbiol.">
        <title>Ecological and genomic features of two widespread freshwater picocyanobacteria.</title>
        <authorList>
            <person name="Cabello-Yeves P.J."/>
            <person name="Picazo A."/>
            <person name="Camacho A."/>
            <person name="Callieri C."/>
            <person name="Rosselli R."/>
            <person name="Roda-Garcia J.J."/>
            <person name="Coutinho F.H."/>
            <person name="Rodriguez-Valera F."/>
        </authorList>
    </citation>
    <scope>NUCLEOTIDE SEQUENCE [LARGE SCALE GENOMIC DNA]</scope>
    <source>
        <strain evidence="1 2">Tous</strain>
    </source>
</reference>
<sequence length="164" mass="16766">MAICHSSEPSSGPARSLVIAAGGGRDLAWSHQRIAAELLARSGGRLVHLLLHGGARGADAAIGRAAHQLGWPSLVMPAQWLLHGRAAGPMRNRELLQEAIARALAHTSPSSIASVLVVAFPGGAGTASLVQQARRMASRSPVPIAVVEVSPSAVLWAAPAAAHS</sequence>
<proteinExistence type="predicted"/>
<protein>
    <recommendedName>
        <fullName evidence="3">DUF2493 domain-containing protein</fullName>
    </recommendedName>
</protein>
<keyword evidence="2" id="KW-1185">Reference proteome</keyword>
<evidence type="ECO:0000313" key="1">
    <source>
        <dbReference type="EMBL" id="PSJ06530.1"/>
    </source>
</evidence>
<evidence type="ECO:0008006" key="3">
    <source>
        <dbReference type="Google" id="ProtNLM"/>
    </source>
</evidence>
<evidence type="ECO:0000313" key="2">
    <source>
        <dbReference type="Proteomes" id="UP000243002"/>
    </source>
</evidence>
<dbReference type="AlphaFoldDB" id="A0A2P7MZ89"/>
<dbReference type="EMBL" id="PXXO01000003">
    <property type="protein sequence ID" value="PSJ06530.1"/>
    <property type="molecule type" value="Genomic_DNA"/>
</dbReference>
<gene>
    <name evidence="1" type="ORF">C7K55_03535</name>
</gene>
<name>A0A2P7MZ89_9CYAN</name>
<dbReference type="SUPFAM" id="SSF102405">
    <property type="entry name" value="MCP/YpsA-like"/>
    <property type="match status" value="1"/>
</dbReference>
<comment type="caution">
    <text evidence="1">The sequence shown here is derived from an EMBL/GenBank/DDBJ whole genome shotgun (WGS) entry which is preliminary data.</text>
</comment>
<dbReference type="Proteomes" id="UP000243002">
    <property type="component" value="Unassembled WGS sequence"/>
</dbReference>
<dbReference type="Gene3D" id="3.40.50.450">
    <property type="match status" value="1"/>
</dbReference>
<dbReference type="RefSeq" id="WP_106502036.1">
    <property type="nucleotide sequence ID" value="NZ_PXXO01000003.1"/>
</dbReference>
<organism evidence="1 2">
    <name type="scientific">Cyanobium usitatum str. Tous</name>
    <dbReference type="NCBI Taxonomy" id="2116684"/>
    <lineage>
        <taxon>Bacteria</taxon>
        <taxon>Bacillati</taxon>
        <taxon>Cyanobacteriota</taxon>
        <taxon>Cyanophyceae</taxon>
        <taxon>Synechococcales</taxon>
        <taxon>Prochlorococcaceae</taxon>
        <taxon>Cyanobium</taxon>
    </lineage>
</organism>
<dbReference type="OrthoDB" id="557718at2"/>